<dbReference type="GO" id="GO:0005634">
    <property type="term" value="C:nucleus"/>
    <property type="evidence" value="ECO:0007669"/>
    <property type="project" value="TreeGrafter"/>
</dbReference>
<gene>
    <name evidence="2" type="ORF">NEOLI_002516</name>
</gene>
<keyword evidence="3" id="KW-1185">Reference proteome</keyword>
<dbReference type="GO" id="GO:0003697">
    <property type="term" value="F:single-stranded DNA binding"/>
    <property type="evidence" value="ECO:0007669"/>
    <property type="project" value="InterPro"/>
</dbReference>
<dbReference type="PANTHER" id="PTHR14134:SF2">
    <property type="entry name" value="E3 UBIQUITIN-PROTEIN LIGASE RAD18"/>
    <property type="match status" value="1"/>
</dbReference>
<dbReference type="Proteomes" id="UP000186594">
    <property type="component" value="Unassembled WGS sequence"/>
</dbReference>
<feature type="domain" description="SAP" evidence="1">
    <location>
        <begin position="54"/>
        <end position="88"/>
    </location>
</feature>
<dbReference type="STRING" id="1198029.A0A1U7LI58"/>
<dbReference type="InterPro" id="IPR003034">
    <property type="entry name" value="SAP_dom"/>
</dbReference>
<dbReference type="GO" id="GO:0097505">
    <property type="term" value="C:Rad6-Rad18 complex"/>
    <property type="evidence" value="ECO:0007669"/>
    <property type="project" value="TreeGrafter"/>
</dbReference>
<comment type="caution">
    <text evidence="2">The sequence shown here is derived from an EMBL/GenBank/DDBJ whole genome shotgun (WGS) entry which is preliminary data.</text>
</comment>
<dbReference type="OrthoDB" id="9049620at2759"/>
<dbReference type="GO" id="GO:0061630">
    <property type="term" value="F:ubiquitin protein ligase activity"/>
    <property type="evidence" value="ECO:0007669"/>
    <property type="project" value="InterPro"/>
</dbReference>
<dbReference type="PANTHER" id="PTHR14134">
    <property type="entry name" value="E3 UBIQUITIN-PROTEIN LIGASE RAD18"/>
    <property type="match status" value="1"/>
</dbReference>
<dbReference type="OMA" id="WINIWNA"/>
<evidence type="ECO:0000313" key="2">
    <source>
        <dbReference type="EMBL" id="OLL22337.1"/>
    </source>
</evidence>
<dbReference type="SMART" id="SM00513">
    <property type="entry name" value="SAP"/>
    <property type="match status" value="1"/>
</dbReference>
<sequence length="154" mass="18060">MQSINDNNARMSNLFKRLWSERNPRPCRRMSEANESNNCADLTSRTKRKPKINYVLLKESNLRKELEKDGISTQGDKAQMIRRHQEWITLWNANVDSSKAKSIESLRQELREWERIQSRASPKNAVSESWGVDNRQEYEELVGKARAGNKRKRG</sequence>
<evidence type="ECO:0000259" key="1">
    <source>
        <dbReference type="PROSITE" id="PS50800"/>
    </source>
</evidence>
<dbReference type="EMBL" id="LXFE01003465">
    <property type="protein sequence ID" value="OLL22337.1"/>
    <property type="molecule type" value="Genomic_DNA"/>
</dbReference>
<proteinExistence type="predicted"/>
<protein>
    <submittedName>
        <fullName evidence="2">Postreplication repair E3 ubiquitin-protein ligase rad18</fullName>
    </submittedName>
</protein>
<reference evidence="2 3" key="1">
    <citation type="submission" date="2016-04" db="EMBL/GenBank/DDBJ databases">
        <title>Evolutionary innovation and constraint leading to complex multicellularity in the Ascomycota.</title>
        <authorList>
            <person name="Cisse O."/>
            <person name="Nguyen A."/>
            <person name="Hewitt D.A."/>
            <person name="Jedd G."/>
            <person name="Stajich J.E."/>
        </authorList>
    </citation>
    <scope>NUCLEOTIDE SEQUENCE [LARGE SCALE GENOMIC DNA]</scope>
    <source>
        <strain evidence="2 3">DAH-3</strain>
    </source>
</reference>
<dbReference type="PROSITE" id="PS50800">
    <property type="entry name" value="SAP"/>
    <property type="match status" value="1"/>
</dbReference>
<organism evidence="2 3">
    <name type="scientific">Neolecta irregularis (strain DAH-3)</name>
    <dbReference type="NCBI Taxonomy" id="1198029"/>
    <lineage>
        <taxon>Eukaryota</taxon>
        <taxon>Fungi</taxon>
        <taxon>Dikarya</taxon>
        <taxon>Ascomycota</taxon>
        <taxon>Taphrinomycotina</taxon>
        <taxon>Neolectales</taxon>
        <taxon>Neolectaceae</taxon>
        <taxon>Neolecta</taxon>
    </lineage>
</organism>
<dbReference type="AlphaFoldDB" id="A0A1U7LI58"/>
<dbReference type="GO" id="GO:0006301">
    <property type="term" value="P:DNA damage tolerance"/>
    <property type="evidence" value="ECO:0007669"/>
    <property type="project" value="InterPro"/>
</dbReference>
<accession>A0A1U7LI58</accession>
<dbReference type="GO" id="GO:0006513">
    <property type="term" value="P:protein monoubiquitination"/>
    <property type="evidence" value="ECO:0007669"/>
    <property type="project" value="InterPro"/>
</dbReference>
<name>A0A1U7LI58_NEOID</name>
<evidence type="ECO:0000313" key="3">
    <source>
        <dbReference type="Proteomes" id="UP000186594"/>
    </source>
</evidence>
<dbReference type="InterPro" id="IPR039577">
    <property type="entry name" value="Rad18"/>
</dbReference>
<dbReference type="Pfam" id="PF02037">
    <property type="entry name" value="SAP"/>
    <property type="match status" value="1"/>
</dbReference>